<feature type="region of interest" description="Disordered" evidence="6">
    <location>
        <begin position="527"/>
        <end position="561"/>
    </location>
</feature>
<dbReference type="PANTHER" id="PTHR31845">
    <property type="entry name" value="FINGER DOMAIN PROTEIN, PUTATIVE-RELATED"/>
    <property type="match status" value="1"/>
</dbReference>
<evidence type="ECO:0000256" key="2">
    <source>
        <dbReference type="ARBA" id="ARBA00023015"/>
    </source>
</evidence>
<keyword evidence="4" id="KW-0804">Transcription</keyword>
<feature type="non-terminal residue" evidence="7">
    <location>
        <position position="1"/>
    </location>
</feature>
<keyword evidence="8" id="KW-1185">Reference proteome</keyword>
<gene>
    <name evidence="7" type="ORF">PG991_000316</name>
</gene>
<accession>A0ABR1T1S8</accession>
<organism evidence="7 8">
    <name type="scientific">Apiospora marii</name>
    <dbReference type="NCBI Taxonomy" id="335849"/>
    <lineage>
        <taxon>Eukaryota</taxon>
        <taxon>Fungi</taxon>
        <taxon>Dikarya</taxon>
        <taxon>Ascomycota</taxon>
        <taxon>Pezizomycotina</taxon>
        <taxon>Sordariomycetes</taxon>
        <taxon>Xylariomycetidae</taxon>
        <taxon>Amphisphaeriales</taxon>
        <taxon>Apiosporaceae</taxon>
        <taxon>Apiospora</taxon>
    </lineage>
</organism>
<proteinExistence type="predicted"/>
<name>A0ABR1T1S8_9PEZI</name>
<evidence type="ECO:0000256" key="3">
    <source>
        <dbReference type="ARBA" id="ARBA00023125"/>
    </source>
</evidence>
<evidence type="ECO:0000256" key="5">
    <source>
        <dbReference type="ARBA" id="ARBA00023242"/>
    </source>
</evidence>
<keyword evidence="3" id="KW-0238">DNA-binding</keyword>
<evidence type="ECO:0000313" key="7">
    <source>
        <dbReference type="EMBL" id="KAK8040528.1"/>
    </source>
</evidence>
<keyword evidence="5" id="KW-0539">Nucleus</keyword>
<evidence type="ECO:0008006" key="9">
    <source>
        <dbReference type="Google" id="ProtNLM"/>
    </source>
</evidence>
<dbReference type="EMBL" id="JAQQWI010000001">
    <property type="protein sequence ID" value="KAK8040528.1"/>
    <property type="molecule type" value="Genomic_DNA"/>
</dbReference>
<dbReference type="PANTHER" id="PTHR31845:SF39">
    <property type="entry name" value="TRANSCRIPTION FACTOR PBCR-RELATED"/>
    <property type="match status" value="1"/>
</dbReference>
<protein>
    <recommendedName>
        <fullName evidence="9">Transcription factor domain-containing protein</fullName>
    </recommendedName>
</protein>
<reference evidence="7 8" key="1">
    <citation type="submission" date="2023-01" db="EMBL/GenBank/DDBJ databases">
        <title>Analysis of 21 Apiospora genomes using comparative genomics revels a genus with tremendous synthesis potential of carbohydrate active enzymes and secondary metabolites.</title>
        <authorList>
            <person name="Sorensen T."/>
        </authorList>
    </citation>
    <scope>NUCLEOTIDE SEQUENCE [LARGE SCALE GENOMIC DNA]</scope>
    <source>
        <strain evidence="7 8">CBS 20057</strain>
    </source>
</reference>
<sequence length="708" mass="77106">AGPSFRAGPVSPVELPRSGVSPVTKAEYVNGRSWLTRLFRCCDFKKECIFRARPRTRRPRVAQGETPLPHPPGPSKTFSIDFSLPAEADPGSGFDDLLEKHDQFVDELVPSDAEDELDNDSTMISASSSGGGATFSSISSPGSSMGTASSISLTTLGIQPQFNLGSAQKLLDGFGDTLTFCPLVILPEGANVKSMASQSPFLLLAVLAAASCSSSLSGFNLYDDEFRKVLGLKFVTSGERSLELLQGLLVYNAWYPFHLRPNDRRTFQYLRMAVDVVHDLGLDDEATFADRLESGVGPEDLERFRTFIACFYIASVKLRIWGKPAILPHSSWIATCCDFVEKWSHSHQDHVLVWLCRLQSIHDGMMELRASCNRDANNHNRHQHSLIQLGLEAQLREWQARMPDHVSAMPTVKMSSLYADMQVAACPLLMPHRQKAEKPDAMSLDPTKLMGTAHTLCEFLDQVLTLEPSVLDRFSAVEWAHLTVAVILVVKLSFPVETCPLFDAAQARSALQSGAYLEKLCVDPPPENGDSAAHKSRTASGRGAVRGKSSDGGQDGKTTITDKAGNNNIAAAFRIILRKVKAKYDRRVAAVEAKVAAEETRALRGCPFLDGSLTEYIPLWEGQTSIGHYSSLSGSASSSSQHHWGGTGNVLGTIGVDGAASQQSSSATRLDTPIFHDLWATMTQGWAADDSMPNLSMDEHDADNFGPF</sequence>
<comment type="caution">
    <text evidence="7">The sequence shown here is derived from an EMBL/GenBank/DDBJ whole genome shotgun (WGS) entry which is preliminary data.</text>
</comment>
<dbReference type="InterPro" id="IPR051089">
    <property type="entry name" value="prtT"/>
</dbReference>
<evidence type="ECO:0000313" key="8">
    <source>
        <dbReference type="Proteomes" id="UP001396898"/>
    </source>
</evidence>
<evidence type="ECO:0000256" key="4">
    <source>
        <dbReference type="ARBA" id="ARBA00023163"/>
    </source>
</evidence>
<dbReference type="Proteomes" id="UP001396898">
    <property type="component" value="Unassembled WGS sequence"/>
</dbReference>
<keyword evidence="2" id="KW-0805">Transcription regulation</keyword>
<evidence type="ECO:0000256" key="6">
    <source>
        <dbReference type="SAM" id="MobiDB-lite"/>
    </source>
</evidence>
<evidence type="ECO:0000256" key="1">
    <source>
        <dbReference type="ARBA" id="ARBA00004123"/>
    </source>
</evidence>
<comment type="subcellular location">
    <subcellularLocation>
        <location evidence="1">Nucleus</location>
    </subcellularLocation>
</comment>